<keyword evidence="13 21" id="KW-0479">Metal-binding</keyword>
<dbReference type="NCBIfam" id="TIGR02082">
    <property type="entry name" value="metH"/>
    <property type="match status" value="1"/>
</dbReference>
<dbReference type="FunFam" id="1.10.1240.10:FF:000001">
    <property type="entry name" value="Methionine synthase"/>
    <property type="match status" value="1"/>
</dbReference>
<dbReference type="Gene3D" id="3.20.20.330">
    <property type="entry name" value="Homocysteine-binding-like domain"/>
    <property type="match status" value="1"/>
</dbReference>
<feature type="binding site" description="axial binding residue" evidence="22">
    <location>
        <position position="798"/>
    </location>
    <ligand>
        <name>methylcob(III)alamin</name>
        <dbReference type="ChEBI" id="CHEBI:28115"/>
    </ligand>
    <ligandPart>
        <name>Co</name>
        <dbReference type="ChEBI" id="CHEBI:27638"/>
    </ligandPart>
</feature>
<dbReference type="InterPro" id="IPR004223">
    <property type="entry name" value="VitB12-dep_Met_synth_activ_dom"/>
</dbReference>
<dbReference type="SUPFAM" id="SSF82282">
    <property type="entry name" value="Homocysteine S-methyltransferase"/>
    <property type="match status" value="1"/>
</dbReference>
<evidence type="ECO:0000256" key="5">
    <source>
        <dbReference type="ARBA" id="ARBA00010398"/>
    </source>
</evidence>
<feature type="binding site" evidence="23">
    <location>
        <begin position="795"/>
        <end position="799"/>
    </location>
    <ligand>
        <name>methylcob(III)alamin</name>
        <dbReference type="ChEBI" id="CHEBI:28115"/>
    </ligand>
</feature>
<dbReference type="GO" id="GO:0005829">
    <property type="term" value="C:cytosol"/>
    <property type="evidence" value="ECO:0007669"/>
    <property type="project" value="TreeGrafter"/>
</dbReference>
<dbReference type="InterPro" id="IPR003759">
    <property type="entry name" value="Cbl-bd_cap"/>
</dbReference>
<feature type="binding site" evidence="22 24">
    <location>
        <position position="338"/>
    </location>
    <ligand>
        <name>Zn(2+)</name>
        <dbReference type="ChEBI" id="CHEBI:29105"/>
    </ligand>
</feature>
<accession>A0A6M1RSC1</accession>
<organism evidence="30 31">
    <name type="scientific">Limisphaera ngatamarikiensis</name>
    <dbReference type="NCBI Taxonomy" id="1324935"/>
    <lineage>
        <taxon>Bacteria</taxon>
        <taxon>Pseudomonadati</taxon>
        <taxon>Verrucomicrobiota</taxon>
        <taxon>Verrucomicrobiia</taxon>
        <taxon>Limisphaerales</taxon>
        <taxon>Limisphaeraceae</taxon>
        <taxon>Limisphaera</taxon>
    </lineage>
</organism>
<dbReference type="InterPro" id="IPR037010">
    <property type="entry name" value="VitB12-dep_Met_synth_activ_sf"/>
</dbReference>
<evidence type="ECO:0000256" key="3">
    <source>
        <dbReference type="ARBA" id="ARBA00001956"/>
    </source>
</evidence>
<dbReference type="UniPathway" id="UPA00051">
    <property type="reaction ID" value="UER00081"/>
</dbReference>
<dbReference type="Pfam" id="PF02574">
    <property type="entry name" value="S-methyl_trans"/>
    <property type="match status" value="1"/>
</dbReference>
<evidence type="ECO:0000256" key="16">
    <source>
        <dbReference type="ARBA" id="ARBA00023167"/>
    </source>
</evidence>
<dbReference type="Pfam" id="PF02965">
    <property type="entry name" value="Met_synt_B12"/>
    <property type="match status" value="1"/>
</dbReference>
<dbReference type="InterPro" id="IPR006158">
    <property type="entry name" value="Cobalamin-bd"/>
</dbReference>
<feature type="binding site" evidence="23">
    <location>
        <position position="899"/>
    </location>
    <ligand>
        <name>methylcob(III)alamin</name>
        <dbReference type="ChEBI" id="CHEBI:28115"/>
    </ligand>
</feature>
<dbReference type="InterPro" id="IPR003726">
    <property type="entry name" value="HCY_dom"/>
</dbReference>
<gene>
    <name evidence="30" type="primary">metH</name>
    <name evidence="30" type="ORF">G4L39_14035</name>
</gene>
<feature type="binding site" evidence="23">
    <location>
        <position position="847"/>
    </location>
    <ligand>
        <name>methylcob(III)alamin</name>
        <dbReference type="ChEBI" id="CHEBI:28115"/>
    </ligand>
</feature>
<evidence type="ECO:0000256" key="15">
    <source>
        <dbReference type="ARBA" id="ARBA00022833"/>
    </source>
</evidence>
<comment type="function">
    <text evidence="18 21">Catalyzes the transfer of a methyl group from methyl-cobalamin to homocysteine, yielding enzyme-bound cob(I)alamin and methionine. Subsequently, remethylates the cofactor using methyltetrahydrofolate.</text>
</comment>
<evidence type="ECO:0000259" key="29">
    <source>
        <dbReference type="PROSITE" id="PS51337"/>
    </source>
</evidence>
<keyword evidence="14" id="KW-0677">Repeat</keyword>
<keyword evidence="8 21" id="KW-0489">Methyltransferase</keyword>
<keyword evidence="11 21" id="KW-0808">Transferase</keyword>
<dbReference type="InterPro" id="IPR036594">
    <property type="entry name" value="Meth_synthase_dom"/>
</dbReference>
<comment type="domain">
    <text evidence="21">Modular enzyme with four functionally distinct domains. The isolated Hcy-binding domain catalyzes methyl transfer from free methylcobalamin to homocysteine. The Hcy-binding domain in association with the pterin-binding domain catalyzes the methylation of cob(I)alamin by methyltetrahydrofolate and the methylation of homocysteine. The B12-binding domain binds the cofactor. The AdoMet activation domain binds S-adenosyl-L-methionine. Under aerobic conditions cob(I)alamin can be converted to inactive cob(II)alamin. Reductive methylation by S-adenosyl-L-methionine and flavodoxin regenerates methylcobalamin.</text>
</comment>
<evidence type="ECO:0000256" key="19">
    <source>
        <dbReference type="ARBA" id="ARBA00031040"/>
    </source>
</evidence>
<feature type="binding site" evidence="23">
    <location>
        <position position="726"/>
    </location>
    <ligand>
        <name>methylcob(III)alamin</name>
        <dbReference type="ChEBI" id="CHEBI:28115"/>
    </ligand>
</feature>
<comment type="similarity">
    <text evidence="5">Belongs to the vitamin-B12 dependent methionine synthase family.</text>
</comment>
<feature type="binding site" evidence="22 24">
    <location>
        <position position="339"/>
    </location>
    <ligand>
        <name>Zn(2+)</name>
        <dbReference type="ChEBI" id="CHEBI:29105"/>
    </ligand>
</feature>
<dbReference type="GO" id="GO:0008270">
    <property type="term" value="F:zinc ion binding"/>
    <property type="evidence" value="ECO:0007669"/>
    <property type="project" value="UniProtKB-UniRule"/>
</dbReference>
<dbReference type="GO" id="GO:0031419">
    <property type="term" value="F:cobalamin binding"/>
    <property type="evidence" value="ECO:0007669"/>
    <property type="project" value="UniProtKB-UniRule"/>
</dbReference>
<reference evidence="30 31" key="1">
    <citation type="submission" date="2020-02" db="EMBL/GenBank/DDBJ databases">
        <title>Draft genome sequence of Limisphaera ngatamarikiensis NGM72.4T, a thermophilic Verrucomicrobia grouped in subdivision 3.</title>
        <authorList>
            <person name="Carere C.R."/>
            <person name="Steen J."/>
            <person name="Hugenholtz P."/>
            <person name="Stott M.B."/>
        </authorList>
    </citation>
    <scope>NUCLEOTIDE SEQUENCE [LARGE SCALE GENOMIC DNA]</scope>
    <source>
        <strain evidence="30 31">NGM72.4</strain>
    </source>
</reference>
<dbReference type="EC" id="2.1.1.13" evidence="6 20"/>
<dbReference type="GO" id="GO:0050667">
    <property type="term" value="P:homocysteine metabolic process"/>
    <property type="evidence" value="ECO:0007669"/>
    <property type="project" value="TreeGrafter"/>
</dbReference>
<evidence type="ECO:0000256" key="14">
    <source>
        <dbReference type="ARBA" id="ARBA00022737"/>
    </source>
</evidence>
<dbReference type="InterPro" id="IPR036724">
    <property type="entry name" value="Cobalamin-bd_sf"/>
</dbReference>
<feature type="binding site" evidence="23">
    <location>
        <position position="999"/>
    </location>
    <ligand>
        <name>S-adenosyl-L-methionine</name>
        <dbReference type="ChEBI" id="CHEBI:59789"/>
    </ligand>
</feature>
<dbReference type="Gene3D" id="1.10.1240.10">
    <property type="entry name" value="Methionine synthase domain"/>
    <property type="match status" value="1"/>
</dbReference>
<proteinExistence type="inferred from homology"/>
<dbReference type="PROSITE" id="PS50974">
    <property type="entry name" value="ADOMET_ACTIVATION"/>
    <property type="match status" value="1"/>
</dbReference>
<dbReference type="GO" id="GO:0032259">
    <property type="term" value="P:methylation"/>
    <property type="evidence" value="ECO:0007669"/>
    <property type="project" value="UniProtKB-KW"/>
</dbReference>
<feature type="domain" description="B12-binding N-terminal" evidence="29">
    <location>
        <begin position="682"/>
        <end position="776"/>
    </location>
</feature>
<evidence type="ECO:0000256" key="24">
    <source>
        <dbReference type="PROSITE-ProRule" id="PRU00333"/>
    </source>
</evidence>
<evidence type="ECO:0000256" key="21">
    <source>
        <dbReference type="PIRNR" id="PIRNR000381"/>
    </source>
</evidence>
<feature type="binding site" evidence="23">
    <location>
        <position position="1190"/>
    </location>
    <ligand>
        <name>S-adenosyl-L-methionine</name>
        <dbReference type="ChEBI" id="CHEBI:59789"/>
    </ligand>
</feature>
<evidence type="ECO:0000313" key="30">
    <source>
        <dbReference type="EMBL" id="NGO40503.1"/>
    </source>
</evidence>
<evidence type="ECO:0000256" key="12">
    <source>
        <dbReference type="ARBA" id="ARBA00022691"/>
    </source>
</evidence>
<name>A0A6M1RSC1_9BACT</name>
<evidence type="ECO:0000256" key="10">
    <source>
        <dbReference type="ARBA" id="ARBA00022628"/>
    </source>
</evidence>
<evidence type="ECO:0000259" key="25">
    <source>
        <dbReference type="PROSITE" id="PS50970"/>
    </source>
</evidence>
<dbReference type="InterPro" id="IPR050554">
    <property type="entry name" value="Met_Synthase/Corrinoid"/>
</dbReference>
<dbReference type="InterPro" id="IPR000489">
    <property type="entry name" value="Pterin-binding_dom"/>
</dbReference>
<evidence type="ECO:0000256" key="23">
    <source>
        <dbReference type="PIRSR" id="PIRSR000381-2"/>
    </source>
</evidence>
<feature type="domain" description="B12-binding" evidence="28">
    <location>
        <begin position="785"/>
        <end position="920"/>
    </location>
</feature>
<dbReference type="PROSITE" id="PS50970">
    <property type="entry name" value="HCY"/>
    <property type="match status" value="1"/>
</dbReference>
<evidence type="ECO:0000259" key="26">
    <source>
        <dbReference type="PROSITE" id="PS50972"/>
    </source>
</evidence>
<dbReference type="SUPFAM" id="SSF47644">
    <property type="entry name" value="Methionine synthase domain"/>
    <property type="match status" value="1"/>
</dbReference>
<dbReference type="InterPro" id="IPR011822">
    <property type="entry name" value="MetH"/>
</dbReference>
<dbReference type="SMART" id="SM01018">
    <property type="entry name" value="B12-binding_2"/>
    <property type="match status" value="1"/>
</dbReference>
<dbReference type="Gene3D" id="1.10.288.10">
    <property type="entry name" value="Cobalamin-dependent Methionine Synthase, domain 2"/>
    <property type="match status" value="1"/>
</dbReference>
<dbReference type="InterPro" id="IPR036589">
    <property type="entry name" value="HCY_dom_sf"/>
</dbReference>
<dbReference type="NCBIfam" id="NF007024">
    <property type="entry name" value="PRK09490.1"/>
    <property type="match status" value="1"/>
</dbReference>
<evidence type="ECO:0000256" key="8">
    <source>
        <dbReference type="ARBA" id="ARBA00022603"/>
    </source>
</evidence>
<comment type="cofactor">
    <cofactor evidence="3 21 22">
        <name>methylcob(III)alamin</name>
        <dbReference type="ChEBI" id="CHEBI:28115"/>
    </cofactor>
</comment>
<dbReference type="SUPFAM" id="SSF52242">
    <property type="entry name" value="Cobalamin (vitamin B12)-binding domain"/>
    <property type="match status" value="1"/>
</dbReference>
<keyword evidence="12 21" id="KW-0949">S-adenosyl-L-methionine</keyword>
<feature type="domain" description="Pterin-binding" evidence="26">
    <location>
        <begin position="384"/>
        <end position="645"/>
    </location>
</feature>
<dbReference type="FunFam" id="3.40.50.280:FF:000001">
    <property type="entry name" value="Methionine synthase"/>
    <property type="match status" value="1"/>
</dbReference>
<evidence type="ECO:0000313" key="31">
    <source>
        <dbReference type="Proteomes" id="UP000477311"/>
    </source>
</evidence>
<evidence type="ECO:0000256" key="11">
    <source>
        <dbReference type="ARBA" id="ARBA00022679"/>
    </source>
</evidence>
<keyword evidence="17 21" id="KW-0170">Cobalt</keyword>
<feature type="domain" description="AdoMet activation" evidence="27">
    <location>
        <begin position="944"/>
        <end position="1281"/>
    </location>
</feature>
<dbReference type="FunFam" id="3.20.20.330:FF:000001">
    <property type="entry name" value="Methionine synthase"/>
    <property type="match status" value="1"/>
</dbReference>
<dbReference type="Gene3D" id="3.20.20.20">
    <property type="entry name" value="Dihydropteroate synthase-like"/>
    <property type="match status" value="1"/>
</dbReference>
<dbReference type="CDD" id="cd00740">
    <property type="entry name" value="MeTr"/>
    <property type="match status" value="1"/>
</dbReference>
<dbReference type="GO" id="GO:0008705">
    <property type="term" value="F:methionine synthase activity"/>
    <property type="evidence" value="ECO:0007669"/>
    <property type="project" value="UniProtKB-UniRule"/>
</dbReference>
<dbReference type="Proteomes" id="UP000477311">
    <property type="component" value="Unassembled WGS sequence"/>
</dbReference>
<evidence type="ECO:0000256" key="7">
    <source>
        <dbReference type="ARBA" id="ARBA00013998"/>
    </source>
</evidence>
<dbReference type="EMBL" id="JAAKYA010000096">
    <property type="protein sequence ID" value="NGO40503.1"/>
    <property type="molecule type" value="Genomic_DNA"/>
</dbReference>
<dbReference type="PROSITE" id="PS51332">
    <property type="entry name" value="B12_BINDING"/>
    <property type="match status" value="1"/>
</dbReference>
<keyword evidence="16 21" id="KW-0486">Methionine biosynthesis</keyword>
<evidence type="ECO:0000256" key="4">
    <source>
        <dbReference type="ARBA" id="ARBA00005178"/>
    </source>
</evidence>
<dbReference type="PANTHER" id="PTHR45833:SF1">
    <property type="entry name" value="METHIONINE SYNTHASE"/>
    <property type="match status" value="1"/>
</dbReference>
<dbReference type="FunFam" id="3.20.20.20:FF:000002">
    <property type="entry name" value="Methionine synthase"/>
    <property type="match status" value="1"/>
</dbReference>
<comment type="catalytic activity">
    <reaction evidence="1 21">
        <text>(6S)-5-methyl-5,6,7,8-tetrahydrofolate + L-homocysteine = (6S)-5,6,7,8-tetrahydrofolate + L-methionine</text>
        <dbReference type="Rhea" id="RHEA:11172"/>
        <dbReference type="ChEBI" id="CHEBI:18608"/>
        <dbReference type="ChEBI" id="CHEBI:57453"/>
        <dbReference type="ChEBI" id="CHEBI:57844"/>
        <dbReference type="ChEBI" id="CHEBI:58199"/>
        <dbReference type="EC" id="2.1.1.13"/>
    </reaction>
</comment>
<evidence type="ECO:0000256" key="1">
    <source>
        <dbReference type="ARBA" id="ARBA00001700"/>
    </source>
</evidence>
<keyword evidence="31" id="KW-1185">Reference proteome</keyword>
<keyword evidence="10 21" id="KW-0846">Cobalamin</keyword>
<evidence type="ECO:0000256" key="22">
    <source>
        <dbReference type="PIRSR" id="PIRSR000381-1"/>
    </source>
</evidence>
<keyword evidence="9 21" id="KW-0028">Amino-acid biosynthesis</keyword>
<feature type="binding site" evidence="23">
    <location>
        <position position="843"/>
    </location>
    <ligand>
        <name>methylcob(III)alamin</name>
        <dbReference type="ChEBI" id="CHEBI:28115"/>
    </ligand>
</feature>
<comment type="cofactor">
    <cofactor evidence="2 21 24">
        <name>Zn(2+)</name>
        <dbReference type="ChEBI" id="CHEBI:29105"/>
    </cofactor>
</comment>
<evidence type="ECO:0000256" key="20">
    <source>
        <dbReference type="NCBIfam" id="TIGR02082"/>
    </source>
</evidence>
<dbReference type="Gene3D" id="3.10.196.10">
    <property type="entry name" value="Vitamin B12-dependent methionine synthase, activation domain"/>
    <property type="match status" value="1"/>
</dbReference>
<evidence type="ECO:0000259" key="28">
    <source>
        <dbReference type="PROSITE" id="PS51332"/>
    </source>
</evidence>
<dbReference type="SUPFAM" id="SSF56507">
    <property type="entry name" value="Methionine synthase activation domain-like"/>
    <property type="match status" value="1"/>
</dbReference>
<dbReference type="Pfam" id="PF02607">
    <property type="entry name" value="B12-binding_2"/>
    <property type="match status" value="1"/>
</dbReference>
<evidence type="ECO:0000256" key="18">
    <source>
        <dbReference type="ARBA" id="ARBA00025552"/>
    </source>
</evidence>
<dbReference type="PANTHER" id="PTHR45833">
    <property type="entry name" value="METHIONINE SYNTHASE"/>
    <property type="match status" value="1"/>
</dbReference>
<evidence type="ECO:0000256" key="17">
    <source>
        <dbReference type="ARBA" id="ARBA00023285"/>
    </source>
</evidence>
<dbReference type="GO" id="GO:0046653">
    <property type="term" value="P:tetrahydrofolate metabolic process"/>
    <property type="evidence" value="ECO:0007669"/>
    <property type="project" value="TreeGrafter"/>
</dbReference>
<sequence>MEPSRCQSATELESLLHRRIVLLDGAMGTLIQQQGLNESDVRGERFQHHTGKPLKGNHDLLVLTRPELILSLHRQYLEAGADIIETNTFSSTTIGQHEFFGPAPAGPRKDEDYFEQVVSDPGLRQLVADLNLAAARLARRAADEISHRTGSPRFVAGAIGPMPVTASLSPDVSDAGFRAVNFDQLRRAYRDQIEALIAGGVDLLLIETIFDTLNAKAAVFAAEEVFESLGRRLPLMISGTITDRSGRTLIGQTLEAFWISIEHARPLTIGLNCALGPREMRPFAEELARLAPVYTCFYPNAGLPDPLSPTGFPETPESLATQLQEWARAGWVNILGGCCGTTPAHIRRLAEAVRDCPPRTIPQVPRTLRLSGLEPLKFTPETNFVNIGERTNVAGSPKFARLIREGDYAGAVAIARQQVESGAQALDVCMDEALLDGVRAMTRFLRLLLSEPDVARVPIMVDSSNWAVLEAGLRCLPGKGIVNSLSLKEGEEKFLQLARQVRRYGAALVVMAFDERGQADTFERKIEVCRRSYELLTQKAGFPPEDIIFDPNVLTVGTGIEEHANYAVDFIRATRWIKENLPGSRVSGGISNVSFSFRGNNQVREAMHSVFLYHAIRAGLDMGIVNAGLLAVYEDIPAELRERVEDVILNRRPDATERLIQYAEQLKAAGMARGGERTGASGTPEWRQWPVEERLKHALIHGIDTYIETDTEEARQKLGHPLAVIEGPLMAGMNIVGDLFGAGKMFLPQVVKSARVMKKAVACLTPWLEREKAERLAAGHAVQPQGRIVLATVKGDVHDIGKNIVGVVLACNNYEVIDLGVMVPCERILETARERRADIIGLSGLITPSLDEMVHVAREMDRQGFTQPLLIGGATTSKAHTAVKIAPAYRNPVIHVLDASRAVPVVSQLLHPEQRETFIRQIREEYEQVRRAHQTRQQPLLTLQEARARAPKLDYSDRPQPEFLGLCVLHPAEDPPPAPLPPGVRAAPVALADLVRYIDWSPFFHAWELRGRYPAILDHPQHGAQARQLFADARKLLEQIVHQHRLKPRGVYGFFPAWRIGDDIEVYADPTGTRPLARLHFLRQQMPKDDGSPNWCLADFVASPNDAGPGGPDFIGAFAVTSGHGLEAVVREFKAAHDDYQAILAEALADRLAEAFAEWLHARVRREWGYGRDENLTPEDLIEERYRGIRPAAGYPACPDHTEKAILWQLLQPDTWADIRLTDSYAMWPGSSVSGLYFAHPEARYFGVGKIGPDQLRDYAARKGVPTEEMARWLAPWLAEG</sequence>
<feature type="binding site" evidence="22 24">
    <location>
        <position position="273"/>
    </location>
    <ligand>
        <name>Zn(2+)</name>
        <dbReference type="ChEBI" id="CHEBI:29105"/>
    </ligand>
</feature>
<evidence type="ECO:0000256" key="9">
    <source>
        <dbReference type="ARBA" id="ARBA00022605"/>
    </source>
</evidence>
<dbReference type="Pfam" id="PF02310">
    <property type="entry name" value="B12-binding"/>
    <property type="match status" value="1"/>
</dbReference>
<evidence type="ECO:0000256" key="6">
    <source>
        <dbReference type="ARBA" id="ARBA00012032"/>
    </source>
</evidence>
<feature type="binding site" evidence="23">
    <location>
        <begin position="1245"/>
        <end position="1246"/>
    </location>
    <ligand>
        <name>S-adenosyl-L-methionine</name>
        <dbReference type="ChEBI" id="CHEBI:59789"/>
    </ligand>
</feature>
<dbReference type="PROSITE" id="PS50972">
    <property type="entry name" value="PTERIN_BINDING"/>
    <property type="match status" value="1"/>
</dbReference>
<dbReference type="InterPro" id="IPR033706">
    <property type="entry name" value="Met_synthase_B12-bd"/>
</dbReference>
<dbReference type="Gene3D" id="3.40.50.280">
    <property type="entry name" value="Cobalamin-binding domain"/>
    <property type="match status" value="1"/>
</dbReference>
<dbReference type="PIRSF" id="PIRSF000381">
    <property type="entry name" value="MetH"/>
    <property type="match status" value="1"/>
</dbReference>
<protein>
    <recommendedName>
        <fullName evidence="7 20">Methionine synthase</fullName>
        <ecNumber evidence="6 20">2.1.1.13</ecNumber>
    </recommendedName>
    <alternativeName>
        <fullName evidence="19 21">5-methyltetrahydrofolate--homocysteine methyltransferase</fullName>
    </alternativeName>
</protein>
<dbReference type="Pfam" id="PF00809">
    <property type="entry name" value="Pterin_bind"/>
    <property type="match status" value="1"/>
</dbReference>
<dbReference type="InterPro" id="IPR011005">
    <property type="entry name" value="Dihydropteroate_synth-like_sf"/>
</dbReference>
<dbReference type="RefSeq" id="WP_165109164.1">
    <property type="nucleotide sequence ID" value="NZ_JAAKYA010000096.1"/>
</dbReference>
<feature type="domain" description="Hcy-binding" evidence="25">
    <location>
        <begin position="9"/>
        <end position="353"/>
    </location>
</feature>
<dbReference type="PROSITE" id="PS51337">
    <property type="entry name" value="B12_BINDING_NTER"/>
    <property type="match status" value="1"/>
</dbReference>
<evidence type="ECO:0000259" key="27">
    <source>
        <dbReference type="PROSITE" id="PS50974"/>
    </source>
</evidence>
<keyword evidence="15 21" id="KW-0862">Zinc</keyword>
<comment type="caution">
    <text evidence="30">The sequence shown here is derived from an EMBL/GenBank/DDBJ whole genome shotgun (WGS) entry which is preliminary data.</text>
</comment>
<comment type="pathway">
    <text evidence="4 21">Amino-acid biosynthesis; L-methionine biosynthesis via de novo pathway; L-methionine from L-homocysteine (MetH route): step 1/1.</text>
</comment>
<dbReference type="SUPFAM" id="SSF51717">
    <property type="entry name" value="Dihydropteroate synthetase-like"/>
    <property type="match status" value="1"/>
</dbReference>
<evidence type="ECO:0000256" key="13">
    <source>
        <dbReference type="ARBA" id="ARBA00022723"/>
    </source>
</evidence>
<evidence type="ECO:0000256" key="2">
    <source>
        <dbReference type="ARBA" id="ARBA00001947"/>
    </source>
</evidence>
<dbReference type="CDD" id="cd02069">
    <property type="entry name" value="methionine_synthase_B12_BD"/>
    <property type="match status" value="1"/>
</dbReference>